<organism evidence="2 3">
    <name type="scientific">Handroanthus impetiginosus</name>
    <dbReference type="NCBI Taxonomy" id="429701"/>
    <lineage>
        <taxon>Eukaryota</taxon>
        <taxon>Viridiplantae</taxon>
        <taxon>Streptophyta</taxon>
        <taxon>Embryophyta</taxon>
        <taxon>Tracheophyta</taxon>
        <taxon>Spermatophyta</taxon>
        <taxon>Magnoliopsida</taxon>
        <taxon>eudicotyledons</taxon>
        <taxon>Gunneridae</taxon>
        <taxon>Pentapetalae</taxon>
        <taxon>asterids</taxon>
        <taxon>lamiids</taxon>
        <taxon>Lamiales</taxon>
        <taxon>Bignoniaceae</taxon>
        <taxon>Crescentiina</taxon>
        <taxon>Tabebuia alliance</taxon>
        <taxon>Handroanthus</taxon>
    </lineage>
</organism>
<gene>
    <name evidence="2" type="ORF">CDL12_00489</name>
</gene>
<evidence type="ECO:0000313" key="2">
    <source>
        <dbReference type="EMBL" id="PIN26770.1"/>
    </source>
</evidence>
<feature type="transmembrane region" description="Helical" evidence="1">
    <location>
        <begin position="162"/>
        <end position="182"/>
    </location>
</feature>
<dbReference type="OrthoDB" id="1911818at2759"/>
<name>A0A2G9IAT0_9LAMI</name>
<protein>
    <submittedName>
        <fullName evidence="2">Uncharacterized protein</fullName>
    </submittedName>
</protein>
<dbReference type="Proteomes" id="UP000231279">
    <property type="component" value="Unassembled WGS sequence"/>
</dbReference>
<evidence type="ECO:0000313" key="3">
    <source>
        <dbReference type="Proteomes" id="UP000231279"/>
    </source>
</evidence>
<keyword evidence="1" id="KW-0812">Transmembrane</keyword>
<dbReference type="PANTHER" id="PTHR34064:SF5">
    <property type="entry name" value="PROTEIN, PUTATIVE-RELATED"/>
    <property type="match status" value="1"/>
</dbReference>
<comment type="caution">
    <text evidence="2">The sequence shown here is derived from an EMBL/GenBank/DDBJ whole genome shotgun (WGS) entry which is preliminary data.</text>
</comment>
<dbReference type="PANTHER" id="PTHR34064">
    <property type="entry name" value="OS04G0672300 PROTEIN"/>
    <property type="match status" value="1"/>
</dbReference>
<evidence type="ECO:0000256" key="1">
    <source>
        <dbReference type="SAM" id="Phobius"/>
    </source>
</evidence>
<keyword evidence="3" id="KW-1185">Reference proteome</keyword>
<accession>A0A2G9IAT0</accession>
<dbReference type="EMBL" id="NKXS01000051">
    <property type="protein sequence ID" value="PIN26770.1"/>
    <property type="molecule type" value="Genomic_DNA"/>
</dbReference>
<sequence>MAVNSSEECQNVHSVMVVLPDGGATNPQYEPVPNACHMEVPNMVKKEMSLNPDPNLLSHTNMKMDKVNNHAPCNLDVDIEEGKAGNPKSTEESICYAKSDDSAREICLQMGGKFMQFLMNHSPELPRVTSKDKFLAERVSYDGPTNRSRKYKRSASFNSRKVVLLFSFMSSMGTIILIYLTLRVRQISDWSGNV</sequence>
<reference evidence="3" key="1">
    <citation type="journal article" date="2018" name="Gigascience">
        <title>Genome assembly of the Pink Ipe (Handroanthus impetiginosus, Bignoniaceae), a highly valued, ecologically keystone Neotropical timber forest tree.</title>
        <authorList>
            <person name="Silva-Junior O.B."/>
            <person name="Grattapaglia D."/>
            <person name="Novaes E."/>
            <person name="Collevatti R.G."/>
        </authorList>
    </citation>
    <scope>NUCLEOTIDE SEQUENCE [LARGE SCALE GENOMIC DNA]</scope>
    <source>
        <strain evidence="3">cv. UFG-1</strain>
    </source>
</reference>
<proteinExistence type="predicted"/>
<keyword evidence="1" id="KW-1133">Transmembrane helix</keyword>
<keyword evidence="1" id="KW-0472">Membrane</keyword>
<dbReference type="AlphaFoldDB" id="A0A2G9IAT0"/>